<evidence type="ECO:0000313" key="4">
    <source>
        <dbReference type="Proteomes" id="UP000095085"/>
    </source>
</evidence>
<keyword evidence="1" id="KW-0732">Signal</keyword>
<keyword evidence="4" id="KW-1185">Reference proteome</keyword>
<dbReference type="STRING" id="984485.A0A1E4RF00"/>
<dbReference type="AlphaFoldDB" id="A0A1E4RF00"/>
<dbReference type="EMBL" id="KV454543">
    <property type="protein sequence ID" value="ODV65844.1"/>
    <property type="molecule type" value="Genomic_DNA"/>
</dbReference>
<dbReference type="RefSeq" id="XP_020074911.1">
    <property type="nucleotide sequence ID" value="XM_020222578.1"/>
</dbReference>
<protein>
    <recommendedName>
        <fullName evidence="2">SAP domain-containing protein</fullName>
    </recommendedName>
</protein>
<dbReference type="PROSITE" id="PS50800">
    <property type="entry name" value="SAP"/>
    <property type="match status" value="1"/>
</dbReference>
<sequence>MKLFSVALIATLAGSVAANSSPFSTFNDNDIKHFLRDLKVDVDENTPSDKLNEQAQEEFDKLQAEYKNRKFTIDVTDDGQQQILNLATDPNADLSVIFPHNLDYLTNKDLNPSGDYYSQVKNWIFESWTIDNLKSFLKSNGISFDKTSTRQDLIDSAKSSWDDILEKFQVSGNYAGDWLYQGWSIDDVKNWLKEHDLTYEEDLSREDLLKMVKENNYIASLSNIDNKQSLLDSLKLPERLIFDDAGKIKDDFINEWNYSQLREWLYMHGLIDTKPNVEAKDLDIDKLQKMVKSHENYLVNDIKSWIETTKDHVDPYIGKKTNSWQKTLDNFINSSFLVGIDNWSKDRLKEFLKVRNVKFSQFSTKRQLIELVKSLKNIPVKTQQAIGIPSNWYFDSWSTEAIRQWLQEKGEKVDGSRQELISSIAEYYQSLQENASKSIDEQIKNYKPDLDEYKKSIEESYEATKEKAGETNSIADETLLAAYSISIEHYNQVAKVLKNKYKDNRFEVNDALQKAQQASYEYSQQLINNSKEIKVKDNIEAAVNAATLYADDLSNQLIETYKIQKPKVEEFIDEAQNYIKYFGNYVNEAFQQHKPKAEQVAQDAYASAQKVANDAYESAKDYADSANGVLNGKYQEVKPHVDEAVEQLKQYASAAHQNYIETKPKVAEAYNQANEVAQSAYSQANEKAQLAYSEYKPKVVDTYNDVNEAAWSAYGEYKPIVEEAARVAYESAQSYGADANEAVQLVYGEYKPKIQDASRKSWDYVLESWSNADLKQYLNSFGFDSNFLNELNRGSLLKLSQEQLKLFYGDSKSKWDKPIVNVFTDASAQLQKKLGLSPKPTSVWDRLRGYF</sequence>
<evidence type="ECO:0000259" key="2">
    <source>
        <dbReference type="PROSITE" id="PS50800"/>
    </source>
</evidence>
<accession>A0A1E4RF00</accession>
<name>A0A1E4RF00_9ASCO</name>
<evidence type="ECO:0000256" key="1">
    <source>
        <dbReference type="SAM" id="SignalP"/>
    </source>
</evidence>
<gene>
    <name evidence="3" type="ORF">HYPBUDRAFT_162663</name>
</gene>
<dbReference type="Proteomes" id="UP000095085">
    <property type="component" value="Unassembled WGS sequence"/>
</dbReference>
<reference evidence="4" key="1">
    <citation type="submission" date="2016-05" db="EMBL/GenBank/DDBJ databases">
        <title>Comparative genomics of biotechnologically important yeasts.</title>
        <authorList>
            <consortium name="DOE Joint Genome Institute"/>
            <person name="Riley R."/>
            <person name="Haridas S."/>
            <person name="Wolfe K.H."/>
            <person name="Lopes M.R."/>
            <person name="Hittinger C.T."/>
            <person name="Goker M."/>
            <person name="Salamov A."/>
            <person name="Wisecaver J."/>
            <person name="Long T.M."/>
            <person name="Aerts A.L."/>
            <person name="Barry K."/>
            <person name="Choi C."/>
            <person name="Clum A."/>
            <person name="Coughlan A.Y."/>
            <person name="Deshpande S."/>
            <person name="Douglass A.P."/>
            <person name="Hanson S.J."/>
            <person name="Klenk H.-P."/>
            <person name="Labutti K."/>
            <person name="Lapidus A."/>
            <person name="Lindquist E."/>
            <person name="Lipzen A."/>
            <person name="Meier-Kolthoff J.P."/>
            <person name="Ohm R.A."/>
            <person name="Otillar R.P."/>
            <person name="Pangilinan J."/>
            <person name="Peng Y."/>
            <person name="Rokas A."/>
            <person name="Rosa C.A."/>
            <person name="Scheuner C."/>
            <person name="Sibirny A.A."/>
            <person name="Slot J.C."/>
            <person name="Stielow J.B."/>
            <person name="Sun H."/>
            <person name="Kurtzman C.P."/>
            <person name="Blackwell M."/>
            <person name="Grigoriev I.V."/>
            <person name="Jeffries T.W."/>
        </authorList>
    </citation>
    <scope>NUCLEOTIDE SEQUENCE [LARGE SCALE GENOMIC DNA]</scope>
    <source>
        <strain evidence="4">NRRL Y-1933</strain>
    </source>
</reference>
<dbReference type="InterPro" id="IPR003034">
    <property type="entry name" value="SAP_dom"/>
</dbReference>
<feature type="domain" description="SAP" evidence="2">
    <location>
        <begin position="394"/>
        <end position="428"/>
    </location>
</feature>
<feature type="chain" id="PRO_5009162275" description="SAP domain-containing protein" evidence="1">
    <location>
        <begin position="19"/>
        <end position="851"/>
    </location>
</feature>
<evidence type="ECO:0000313" key="3">
    <source>
        <dbReference type="EMBL" id="ODV65844.1"/>
    </source>
</evidence>
<dbReference type="GeneID" id="30997127"/>
<proteinExistence type="predicted"/>
<dbReference type="InterPro" id="IPR018803">
    <property type="entry name" value="Ish1/Msc1-like"/>
</dbReference>
<dbReference type="Pfam" id="PF10281">
    <property type="entry name" value="Ish1"/>
    <property type="match status" value="1"/>
</dbReference>
<organism evidence="3 4">
    <name type="scientific">Hyphopichia burtonii NRRL Y-1933</name>
    <dbReference type="NCBI Taxonomy" id="984485"/>
    <lineage>
        <taxon>Eukaryota</taxon>
        <taxon>Fungi</taxon>
        <taxon>Dikarya</taxon>
        <taxon>Ascomycota</taxon>
        <taxon>Saccharomycotina</taxon>
        <taxon>Pichiomycetes</taxon>
        <taxon>Debaryomycetaceae</taxon>
        <taxon>Hyphopichia</taxon>
    </lineage>
</organism>
<dbReference type="OrthoDB" id="2527403at2759"/>
<feature type="signal peptide" evidence="1">
    <location>
        <begin position="1"/>
        <end position="18"/>
    </location>
</feature>